<dbReference type="EMBL" id="KL367480">
    <property type="protein sequence ID" value="KFD71948.1"/>
    <property type="molecule type" value="Genomic_DNA"/>
</dbReference>
<dbReference type="Proteomes" id="UP000030764">
    <property type="component" value="Unassembled WGS sequence"/>
</dbReference>
<accession>A0A085NR52</accession>
<dbReference type="EMBL" id="KL363223">
    <property type="protein sequence ID" value="KFD52787.1"/>
    <property type="molecule type" value="Genomic_DNA"/>
</dbReference>
<dbReference type="AlphaFoldDB" id="A0A085NR52"/>
<evidence type="ECO:0000313" key="3">
    <source>
        <dbReference type="Proteomes" id="UP000030764"/>
    </source>
</evidence>
<proteinExistence type="predicted"/>
<evidence type="ECO:0000313" key="1">
    <source>
        <dbReference type="EMBL" id="KFD52787.1"/>
    </source>
</evidence>
<keyword evidence="3" id="KW-1185">Reference proteome</keyword>
<dbReference type="Proteomes" id="UP000030758">
    <property type="component" value="Unassembled WGS sequence"/>
</dbReference>
<gene>
    <name evidence="1" type="ORF">M513_06278</name>
    <name evidence="2" type="ORF">M514_06278</name>
</gene>
<name>A0A085NR52_9BILA</name>
<sequence length="88" mass="9600">MASESKPHQDGMLTLYRLVLMIAKSGKLHSITEDLILPAAAEILEEVLHLPACTIDTKISLSRRTVQRTVDAMAQDIEGALCGILKNT</sequence>
<evidence type="ECO:0000313" key="2">
    <source>
        <dbReference type="EMBL" id="KFD71948.1"/>
    </source>
</evidence>
<reference evidence="2 3" key="1">
    <citation type="journal article" date="2014" name="Nat. Genet.">
        <title>Genome and transcriptome of the porcine whipworm Trichuris suis.</title>
        <authorList>
            <person name="Jex A.R."/>
            <person name="Nejsum P."/>
            <person name="Schwarz E.M."/>
            <person name="Hu L."/>
            <person name="Young N.D."/>
            <person name="Hall R.S."/>
            <person name="Korhonen P.K."/>
            <person name="Liao S."/>
            <person name="Thamsborg S."/>
            <person name="Xia J."/>
            <person name="Xu P."/>
            <person name="Wang S."/>
            <person name="Scheerlinck J.P."/>
            <person name="Hofmann A."/>
            <person name="Sternberg P.W."/>
            <person name="Wang J."/>
            <person name="Gasser R.B."/>
        </authorList>
    </citation>
    <scope>NUCLEOTIDE SEQUENCE [LARGE SCALE GENOMIC DNA]</scope>
    <source>
        <strain evidence="2">DCEP-RM93F</strain>
        <strain evidence="1">DCEP-RM93M</strain>
    </source>
</reference>
<organism evidence="2">
    <name type="scientific">Trichuris suis</name>
    <name type="common">pig whipworm</name>
    <dbReference type="NCBI Taxonomy" id="68888"/>
    <lineage>
        <taxon>Eukaryota</taxon>
        <taxon>Metazoa</taxon>
        <taxon>Ecdysozoa</taxon>
        <taxon>Nematoda</taxon>
        <taxon>Enoplea</taxon>
        <taxon>Dorylaimia</taxon>
        <taxon>Trichinellida</taxon>
        <taxon>Trichuridae</taxon>
        <taxon>Trichuris</taxon>
    </lineage>
</organism>
<protein>
    <submittedName>
        <fullName evidence="2">Uncharacterized protein</fullName>
    </submittedName>
</protein>